<dbReference type="InterPro" id="IPR045096">
    <property type="entry name" value="EDR2-like"/>
</dbReference>
<dbReference type="PANTHER" id="PTHR12136:SF41">
    <property type="entry name" value="PLECKSTRIN HOMOLOGY (PH) AND LIPID-BINDING START DOMAINS-CONTAINING PROTEIN"/>
    <property type="match status" value="1"/>
</dbReference>
<dbReference type="PROSITE" id="PS50848">
    <property type="entry name" value="START"/>
    <property type="match status" value="1"/>
</dbReference>
<sequence>MENNGMMRMEGWVYILNPSKLRLNHPRKRYLVLVGNRASAFKDKSRAKDESPLRSGIIDLGTRVTDHGREIVLGRVFFVFSVHDPHASEAKLKFGVQNAEDAARWMQAFRNAAERAQPPGINKTFIPAPGRKRRPNLRRSGRKGSGPVPDVSGNFDNLDGEELTAELQSEMPNWTGALLAKDASPDVVASSPWEIFGCKNGLRFFEETAECDDSIKDKIRGGTPPALMAVGVVDAIPATVFDTVMALGPSRAEWDFCFHQGQIIDHVHGHMDIVHKQFHSKWLPWRMKPRDLVFERYWRRDDDGTYVILYRSIKHPKCPPSKKFTRAYVLSGGYVISPLTGKNAEVNRSMVKHIMKVDWRGYFWRKSRNRNMSLLMLERIAAIRELFKVKERPPVPLKTERRENEESIFERAQSQQEFANTLSNKLTNQSTLEESESKFLQVADDEFFDAEEPLSWKRESQSELMSSDEVEGSSMDEEQYEPRNYTPQKAVSKASTLVKRIQDLTGAPRYSSFASQGGTRDRTTEGDLEFMKRESSLGTMTWDTAESSTFLIRGKHYLRDHKKVKAGTPVMQLVAADWFKSDRSEEHLAARAGCVIQKLFVKQTSAQRVAESYFVIINLQVPGTPSYSLVLYYMANKLLQDIPLLEGFVRGDDHYRNSRFKLCPHVAKGSWIVKQSVGKSACLVGEALDINYFSSDNYLEMDIDIGSSSVAKGVVNLVANYASKLVLEMAFLIQANTDEELPEKLLGTVRISNLDMAKAVIPPAP</sequence>
<evidence type="ECO:0000256" key="2">
    <source>
        <dbReference type="ARBA" id="ARBA00022824"/>
    </source>
</evidence>
<dbReference type="Gene3D" id="3.30.530.20">
    <property type="match status" value="1"/>
</dbReference>
<evidence type="ECO:0000259" key="5">
    <source>
        <dbReference type="PROSITE" id="PS50848"/>
    </source>
</evidence>
<dbReference type="CDD" id="cd00821">
    <property type="entry name" value="PH"/>
    <property type="match status" value="1"/>
</dbReference>
<comment type="subcellular location">
    <subcellularLocation>
        <location evidence="1">Endoplasmic reticulum</location>
    </subcellularLocation>
</comment>
<dbReference type="AlphaFoldDB" id="A0A2K1L256"/>
<dbReference type="PROSITE" id="PS50003">
    <property type="entry name" value="PH_DOMAIN"/>
    <property type="match status" value="1"/>
</dbReference>
<dbReference type="Gramene" id="Pp3c2_18870V3.2">
    <property type="protein sequence ID" value="Pp3c2_18870V3.2"/>
    <property type="gene ID" value="Pp3c2_18870"/>
</dbReference>
<dbReference type="EnsemblPlants" id="Pp3c2_18870V3.1">
    <property type="protein sequence ID" value="Pp3c2_18870V3.1"/>
    <property type="gene ID" value="Pp3c2_18870"/>
</dbReference>
<dbReference type="SUPFAM" id="SSF55961">
    <property type="entry name" value="Bet v1-like"/>
    <property type="match status" value="1"/>
</dbReference>
<reference evidence="6 8" key="2">
    <citation type="journal article" date="2018" name="Plant J.">
        <title>The Physcomitrella patens chromosome-scale assembly reveals moss genome structure and evolution.</title>
        <authorList>
            <person name="Lang D."/>
            <person name="Ullrich K.K."/>
            <person name="Murat F."/>
            <person name="Fuchs J."/>
            <person name="Jenkins J."/>
            <person name="Haas F.B."/>
            <person name="Piednoel M."/>
            <person name="Gundlach H."/>
            <person name="Van Bel M."/>
            <person name="Meyberg R."/>
            <person name="Vives C."/>
            <person name="Morata J."/>
            <person name="Symeonidi A."/>
            <person name="Hiss M."/>
            <person name="Muchero W."/>
            <person name="Kamisugi Y."/>
            <person name="Saleh O."/>
            <person name="Blanc G."/>
            <person name="Decker E.L."/>
            <person name="van Gessel N."/>
            <person name="Grimwood J."/>
            <person name="Hayes R.D."/>
            <person name="Graham S.W."/>
            <person name="Gunter L.E."/>
            <person name="McDaniel S.F."/>
            <person name="Hoernstein S.N.W."/>
            <person name="Larsson A."/>
            <person name="Li F.W."/>
            <person name="Perroud P.F."/>
            <person name="Phillips J."/>
            <person name="Ranjan P."/>
            <person name="Rokshar D.S."/>
            <person name="Rothfels C.J."/>
            <person name="Schneider L."/>
            <person name="Shu S."/>
            <person name="Stevenson D.W."/>
            <person name="Thummler F."/>
            <person name="Tillich M."/>
            <person name="Villarreal Aguilar J.C."/>
            <person name="Widiez T."/>
            <person name="Wong G.K."/>
            <person name="Wymore A."/>
            <person name="Zhang Y."/>
            <person name="Zimmer A.D."/>
            <person name="Quatrano R.S."/>
            <person name="Mayer K.F.X."/>
            <person name="Goodstein D."/>
            <person name="Casacuberta J.M."/>
            <person name="Vandepoele K."/>
            <person name="Reski R."/>
            <person name="Cuming A.C."/>
            <person name="Tuskan G.A."/>
            <person name="Maumus F."/>
            <person name="Salse J."/>
            <person name="Schmutz J."/>
            <person name="Rensing S.A."/>
        </authorList>
    </citation>
    <scope>NUCLEOTIDE SEQUENCE [LARGE SCALE GENOMIC DNA]</scope>
    <source>
        <strain evidence="7 8">cv. Gransden 2004</strain>
    </source>
</reference>
<organism evidence="6">
    <name type="scientific">Physcomitrium patens</name>
    <name type="common">Spreading-leaved earth moss</name>
    <name type="synonym">Physcomitrella patens</name>
    <dbReference type="NCBI Taxonomy" id="3218"/>
    <lineage>
        <taxon>Eukaryota</taxon>
        <taxon>Viridiplantae</taxon>
        <taxon>Streptophyta</taxon>
        <taxon>Embryophyta</taxon>
        <taxon>Bryophyta</taxon>
        <taxon>Bryophytina</taxon>
        <taxon>Bryopsida</taxon>
        <taxon>Funariidae</taxon>
        <taxon>Funariales</taxon>
        <taxon>Funariaceae</taxon>
        <taxon>Physcomitrium</taxon>
    </lineage>
</organism>
<reference evidence="6 8" key="1">
    <citation type="journal article" date="2008" name="Science">
        <title>The Physcomitrella genome reveals evolutionary insights into the conquest of land by plants.</title>
        <authorList>
            <person name="Rensing S."/>
            <person name="Lang D."/>
            <person name="Zimmer A."/>
            <person name="Terry A."/>
            <person name="Salamov A."/>
            <person name="Shapiro H."/>
            <person name="Nishiyama T."/>
            <person name="Perroud P.-F."/>
            <person name="Lindquist E."/>
            <person name="Kamisugi Y."/>
            <person name="Tanahashi T."/>
            <person name="Sakakibara K."/>
            <person name="Fujita T."/>
            <person name="Oishi K."/>
            <person name="Shin-I T."/>
            <person name="Kuroki Y."/>
            <person name="Toyoda A."/>
            <person name="Suzuki Y."/>
            <person name="Hashimoto A."/>
            <person name="Yamaguchi K."/>
            <person name="Sugano A."/>
            <person name="Kohara Y."/>
            <person name="Fujiyama A."/>
            <person name="Anterola A."/>
            <person name="Aoki S."/>
            <person name="Ashton N."/>
            <person name="Barbazuk W.B."/>
            <person name="Barker E."/>
            <person name="Bennetzen J."/>
            <person name="Bezanilla M."/>
            <person name="Blankenship R."/>
            <person name="Cho S.H."/>
            <person name="Dutcher S."/>
            <person name="Estelle M."/>
            <person name="Fawcett J.A."/>
            <person name="Gundlach H."/>
            <person name="Hanada K."/>
            <person name="Heyl A."/>
            <person name="Hicks K.A."/>
            <person name="Hugh J."/>
            <person name="Lohr M."/>
            <person name="Mayer K."/>
            <person name="Melkozernov A."/>
            <person name="Murata T."/>
            <person name="Nelson D."/>
            <person name="Pils B."/>
            <person name="Prigge M."/>
            <person name="Reiss B."/>
            <person name="Renner T."/>
            <person name="Rombauts S."/>
            <person name="Rushton P."/>
            <person name="Sanderfoot A."/>
            <person name="Schween G."/>
            <person name="Shiu S.-H."/>
            <person name="Stueber K."/>
            <person name="Theodoulou F.L."/>
            <person name="Tu H."/>
            <person name="Van de Peer Y."/>
            <person name="Verrier P.J."/>
            <person name="Waters E."/>
            <person name="Wood A."/>
            <person name="Yang L."/>
            <person name="Cove D."/>
            <person name="Cuming A."/>
            <person name="Hasebe M."/>
            <person name="Lucas S."/>
            <person name="Mishler D.B."/>
            <person name="Reski R."/>
            <person name="Grigoriev I."/>
            <person name="Quatrano R.S."/>
            <person name="Boore J.L."/>
        </authorList>
    </citation>
    <scope>NUCLEOTIDE SEQUENCE [LARGE SCALE GENOMIC DNA]</scope>
    <source>
        <strain evidence="7 8">cv. Gransden 2004</strain>
    </source>
</reference>
<gene>
    <name evidence="7" type="primary">LOC112279103</name>
    <name evidence="6" type="ORF">PHYPA_002908</name>
</gene>
<feature type="compositionally biased region" description="Acidic residues" evidence="3">
    <location>
        <begin position="466"/>
        <end position="479"/>
    </location>
</feature>
<dbReference type="InterPro" id="IPR001849">
    <property type="entry name" value="PH_domain"/>
</dbReference>
<keyword evidence="2" id="KW-0256">Endoplasmic reticulum</keyword>
<dbReference type="OMA" id="FERYWRR"/>
<dbReference type="GO" id="GO:0008289">
    <property type="term" value="F:lipid binding"/>
    <property type="evidence" value="ECO:0007669"/>
    <property type="project" value="InterPro"/>
</dbReference>
<dbReference type="PaxDb" id="3218-PP1S343_11V6.1"/>
<feature type="compositionally biased region" description="Basic residues" evidence="3">
    <location>
        <begin position="130"/>
        <end position="142"/>
    </location>
</feature>
<accession>A0A2K1L256</accession>
<protein>
    <recommendedName>
        <fullName evidence="9">START domain-containing protein</fullName>
    </recommendedName>
</protein>
<evidence type="ECO:0000313" key="7">
    <source>
        <dbReference type="EnsemblPlants" id="Pp3c2_18870V3.1"/>
    </source>
</evidence>
<dbReference type="RefSeq" id="XP_024368994.1">
    <property type="nucleotide sequence ID" value="XM_024513226.2"/>
</dbReference>
<feature type="region of interest" description="Disordered" evidence="3">
    <location>
        <begin position="119"/>
        <end position="155"/>
    </location>
</feature>
<evidence type="ECO:0000256" key="3">
    <source>
        <dbReference type="SAM" id="MobiDB-lite"/>
    </source>
</evidence>
<feature type="domain" description="PH" evidence="4">
    <location>
        <begin position="6"/>
        <end position="114"/>
    </location>
</feature>
<dbReference type="Gramene" id="Pp3c2_18870V3.3">
    <property type="protein sequence ID" value="Pp3c2_18870V3.3"/>
    <property type="gene ID" value="Pp3c2_18870"/>
</dbReference>
<dbReference type="EMBL" id="ABEU02000002">
    <property type="protein sequence ID" value="PNR60115.1"/>
    <property type="molecule type" value="Genomic_DNA"/>
</dbReference>
<dbReference type="Gene3D" id="2.30.29.30">
    <property type="entry name" value="Pleckstrin-homology domain (PH domain)/Phosphotyrosine-binding domain (PTB)"/>
    <property type="match status" value="1"/>
</dbReference>
<dbReference type="OrthoDB" id="9970435at2759"/>
<dbReference type="InterPro" id="IPR011993">
    <property type="entry name" value="PH-like_dom_sf"/>
</dbReference>
<keyword evidence="8" id="KW-1185">Reference proteome</keyword>
<proteinExistence type="predicted"/>
<dbReference type="PANTHER" id="PTHR12136">
    <property type="entry name" value="ENHANCED DISEASE RESISTANCE-RELATED"/>
    <property type="match status" value="1"/>
</dbReference>
<evidence type="ECO:0000313" key="8">
    <source>
        <dbReference type="Proteomes" id="UP000006727"/>
    </source>
</evidence>
<evidence type="ECO:0000256" key="1">
    <source>
        <dbReference type="ARBA" id="ARBA00004240"/>
    </source>
</evidence>
<dbReference type="SMART" id="SM00233">
    <property type="entry name" value="PH"/>
    <property type="match status" value="1"/>
</dbReference>
<dbReference type="SMART" id="SM00234">
    <property type="entry name" value="START"/>
    <property type="match status" value="1"/>
</dbReference>
<dbReference type="Pfam" id="PF07059">
    <property type="entry name" value="EDR2_C"/>
    <property type="match status" value="1"/>
</dbReference>
<dbReference type="GO" id="GO:0005783">
    <property type="term" value="C:endoplasmic reticulum"/>
    <property type="evidence" value="ECO:0007669"/>
    <property type="project" value="UniProtKB-SubCell"/>
</dbReference>
<dbReference type="InterPro" id="IPR023393">
    <property type="entry name" value="START-like_dom_sf"/>
</dbReference>
<dbReference type="InterPro" id="IPR009769">
    <property type="entry name" value="EDR2_C"/>
</dbReference>
<feature type="region of interest" description="Disordered" evidence="3">
    <location>
        <begin position="458"/>
        <end position="488"/>
    </location>
</feature>
<dbReference type="EnsemblPlants" id="Pp3c2_18870V3.2">
    <property type="protein sequence ID" value="Pp3c2_18870V3.2"/>
    <property type="gene ID" value="Pp3c2_18870"/>
</dbReference>
<dbReference type="Proteomes" id="UP000006727">
    <property type="component" value="Chromosome 2"/>
</dbReference>
<name>A0A2K1L256_PHYPA</name>
<reference evidence="7" key="3">
    <citation type="submission" date="2020-12" db="UniProtKB">
        <authorList>
            <consortium name="EnsemblPlants"/>
        </authorList>
    </citation>
    <scope>IDENTIFICATION</scope>
</reference>
<evidence type="ECO:0000259" key="4">
    <source>
        <dbReference type="PROSITE" id="PS50003"/>
    </source>
</evidence>
<dbReference type="EnsemblPlants" id="Pp3c2_18870V3.3">
    <property type="protein sequence ID" value="Pp3c2_18870V3.3"/>
    <property type="gene ID" value="Pp3c2_18870"/>
</dbReference>
<evidence type="ECO:0008006" key="9">
    <source>
        <dbReference type="Google" id="ProtNLM"/>
    </source>
</evidence>
<dbReference type="CDD" id="cd00177">
    <property type="entry name" value="START"/>
    <property type="match status" value="1"/>
</dbReference>
<feature type="domain" description="START" evidence="5">
    <location>
        <begin position="193"/>
        <end position="362"/>
    </location>
</feature>
<dbReference type="Pfam" id="PF01852">
    <property type="entry name" value="START"/>
    <property type="match status" value="1"/>
</dbReference>
<dbReference type="GeneID" id="112279103"/>
<dbReference type="InterPro" id="IPR002913">
    <property type="entry name" value="START_lipid-bd_dom"/>
</dbReference>
<dbReference type="SUPFAM" id="SSF50729">
    <property type="entry name" value="PH domain-like"/>
    <property type="match status" value="1"/>
</dbReference>
<evidence type="ECO:0000313" key="6">
    <source>
        <dbReference type="EMBL" id="PNR60115.1"/>
    </source>
</evidence>
<dbReference type="Gramene" id="Pp3c2_18870V3.1">
    <property type="protein sequence ID" value="Pp3c2_18870V3.1"/>
    <property type="gene ID" value="Pp3c2_18870"/>
</dbReference>